<dbReference type="eggNOG" id="ENOG5032WVU">
    <property type="taxonomic scope" value="Bacteria"/>
</dbReference>
<organism evidence="1 2">
    <name type="scientific">Aminomonas paucivorans DSM 12260</name>
    <dbReference type="NCBI Taxonomy" id="584708"/>
    <lineage>
        <taxon>Bacteria</taxon>
        <taxon>Thermotogati</taxon>
        <taxon>Synergistota</taxon>
        <taxon>Synergistia</taxon>
        <taxon>Synergistales</taxon>
        <taxon>Synergistaceae</taxon>
        <taxon>Aminomonas</taxon>
    </lineage>
</organism>
<accession>E3CVJ2</accession>
<protein>
    <submittedName>
        <fullName evidence="1">Uncharacterized protein</fullName>
    </submittedName>
</protein>
<evidence type="ECO:0000313" key="2">
    <source>
        <dbReference type="Proteomes" id="UP000005096"/>
    </source>
</evidence>
<sequence>MKKRVEEKRKIPGVCYAFSDDGVELPVPDVTHWAFLLDPGEEELRRREVAYLEGMRRWERLPSPVRRGLSWFFQRRSLLARAGTGTEGSLLSGMNTYLMKLGPRPLGKGYASALDRKVADELPPFGVRLRLRDQACLVAEALGGLLETGRTGPVLLWNIAGGTGMDSLNALIRIRKERPELLAGRGVRVLLLDSDEAGPRFGSRAAEALRGPGGPLEGMDLEVRRVPYDWTNPSDLRRIRDREGTPWAGSSEGGLFEYGSDEEILSNLEVLGEIAGPGFFLTGSVLRDNEVTRVMGRNSRLAIRCRGVAGFVPLAVRSGWEIRRILDGPTIHSLLLGVAGRGTPV</sequence>
<dbReference type="AlphaFoldDB" id="E3CVJ2"/>
<evidence type="ECO:0000313" key="1">
    <source>
        <dbReference type="EMBL" id="EFQ24183.1"/>
    </source>
</evidence>
<gene>
    <name evidence="1" type="ORF">Apau_1767</name>
</gene>
<dbReference type="OrthoDB" id="2529253at2"/>
<dbReference type="STRING" id="584708.Apau_1767"/>
<dbReference type="EMBL" id="CM001022">
    <property type="protein sequence ID" value="EFQ24183.1"/>
    <property type="molecule type" value="Genomic_DNA"/>
</dbReference>
<dbReference type="PaxDb" id="584708-Apau_1767"/>
<dbReference type="HOGENOM" id="CLU_803256_0_0_0"/>
<name>E3CVJ2_9BACT</name>
<proteinExistence type="predicted"/>
<reference evidence="1 2" key="1">
    <citation type="journal article" date="2010" name="Stand. Genomic Sci.">
        <title>Non-contiguous finished genome sequence of Aminomonas paucivorans type strain (GLU-3).</title>
        <authorList>
            <person name="Pitluck S."/>
            <person name="Yasawong M."/>
            <person name="Held B."/>
            <person name="Lapidus A."/>
            <person name="Nolan M."/>
            <person name="Copeland A."/>
            <person name="Lucas S."/>
            <person name="Del Rio T.G."/>
            <person name="Tice H."/>
            <person name="Cheng J.F."/>
            <person name="Chertkov O."/>
            <person name="Goodwin L."/>
            <person name="Tapia R."/>
            <person name="Han C."/>
            <person name="Liolios K."/>
            <person name="Ivanova N."/>
            <person name="Mavromatis K."/>
            <person name="Ovchinnikova G."/>
            <person name="Pati A."/>
            <person name="Chen A."/>
            <person name="Palaniappan K."/>
            <person name="Land M."/>
            <person name="Hauser L."/>
            <person name="Chang Y.J."/>
            <person name="Jeffries C.D."/>
            <person name="Pukall R."/>
            <person name="Spring S."/>
            <person name="Rohde M."/>
            <person name="Sikorski J."/>
            <person name="Goker M."/>
            <person name="Woyke T."/>
            <person name="Bristow J."/>
            <person name="Eisen J.A."/>
            <person name="Markowitz V."/>
            <person name="Hugenholtz P."/>
            <person name="Kyrpides N.C."/>
            <person name="Klenk H.P."/>
        </authorList>
    </citation>
    <scope>NUCLEOTIDE SEQUENCE [LARGE SCALE GENOMIC DNA]</scope>
    <source>
        <strain evidence="1 2">DSM 12260</strain>
    </source>
</reference>
<dbReference type="Proteomes" id="UP000005096">
    <property type="component" value="Chromosome"/>
</dbReference>
<dbReference type="RefSeq" id="WP_006301406.1">
    <property type="nucleotide sequence ID" value="NZ_CM001022.1"/>
</dbReference>
<keyword evidence="2" id="KW-1185">Reference proteome</keyword>